<dbReference type="PANTHER" id="PTHR12941:SF10">
    <property type="entry name" value="ER MEMBRANE PROTEIN COMPLEX SUBUNIT 8_9 HOMOLOG"/>
    <property type="match status" value="1"/>
</dbReference>
<keyword evidence="4" id="KW-1185">Reference proteome</keyword>
<dbReference type="OrthoDB" id="194468at2759"/>
<dbReference type="InterPro" id="IPR037518">
    <property type="entry name" value="MPN"/>
</dbReference>
<reference evidence="4" key="1">
    <citation type="journal article" date="2013" name="Science">
        <title>The Amborella genome and the evolution of flowering plants.</title>
        <authorList>
            <consortium name="Amborella Genome Project"/>
        </authorList>
    </citation>
    <scope>NUCLEOTIDE SEQUENCE [LARGE SCALE GENOMIC DNA]</scope>
</reference>
<evidence type="ECO:0000256" key="1">
    <source>
        <dbReference type="ARBA" id="ARBA00007461"/>
    </source>
</evidence>
<dbReference type="PANTHER" id="PTHR12941">
    <property type="entry name" value="ER MEMBRANE PROTEIN COMPLEX"/>
    <property type="match status" value="1"/>
</dbReference>
<comment type="similarity">
    <text evidence="1">Belongs to the EMC8/EMC9 family.</text>
</comment>
<dbReference type="Proteomes" id="UP000017836">
    <property type="component" value="Unassembled WGS sequence"/>
</dbReference>
<sequence length="205" mass="22907">MASGCRYELKQNAYMKVVLHALKYNTTSVNGILVGREPSSSSSSMVEIVDAIPLSHSLIGLLPPLEIALMLVEEYFAGEGLSIIGYYHANERYNEFELPNIAKRIGEHISRYFPQAAVLLLDNKKLEAISEGKSREPVVQLYTKDSAKGWQKAGTDSNGLLVLKEPSANLVLWDHITSGKHHEIVDFDDHLDNISKDWLNPNLFI</sequence>
<dbReference type="HOGENOM" id="CLU_087337_1_0_1"/>
<proteinExistence type="inferred from homology"/>
<name>W1NI66_AMBTC</name>
<dbReference type="CDD" id="cd08060">
    <property type="entry name" value="MPN_UPF0172"/>
    <property type="match status" value="1"/>
</dbReference>
<gene>
    <name evidence="3" type="ORF">AMTR_s00009p00262730</name>
</gene>
<dbReference type="STRING" id="13333.W1NI66"/>
<evidence type="ECO:0000313" key="4">
    <source>
        <dbReference type="Proteomes" id="UP000017836"/>
    </source>
</evidence>
<dbReference type="EMBL" id="KI397501">
    <property type="protein sequence ID" value="ERM95163.1"/>
    <property type="molecule type" value="Genomic_DNA"/>
</dbReference>
<dbReference type="eggNOG" id="KOG3289">
    <property type="taxonomic scope" value="Eukaryota"/>
</dbReference>
<feature type="domain" description="MPN" evidence="2">
    <location>
        <begin position="7"/>
        <end position="140"/>
    </location>
</feature>
<dbReference type="Gramene" id="ERM95163">
    <property type="protein sequence ID" value="ERM95163"/>
    <property type="gene ID" value="AMTR_s00009p00262730"/>
</dbReference>
<accession>W1NI66</accession>
<dbReference type="Pfam" id="PF03665">
    <property type="entry name" value="UPF0172"/>
    <property type="match status" value="1"/>
</dbReference>
<dbReference type="AlphaFoldDB" id="W1NI66"/>
<dbReference type="OMA" id="PHCAING"/>
<dbReference type="InterPro" id="IPR005366">
    <property type="entry name" value="EMC8/9"/>
</dbReference>
<dbReference type="GO" id="GO:0072546">
    <property type="term" value="C:EMC complex"/>
    <property type="evidence" value="ECO:0000318"/>
    <property type="project" value="GO_Central"/>
</dbReference>
<organism evidence="3 4">
    <name type="scientific">Amborella trichopoda</name>
    <dbReference type="NCBI Taxonomy" id="13333"/>
    <lineage>
        <taxon>Eukaryota</taxon>
        <taxon>Viridiplantae</taxon>
        <taxon>Streptophyta</taxon>
        <taxon>Embryophyta</taxon>
        <taxon>Tracheophyta</taxon>
        <taxon>Spermatophyta</taxon>
        <taxon>Magnoliopsida</taxon>
        <taxon>Amborellales</taxon>
        <taxon>Amborellaceae</taxon>
        <taxon>Amborella</taxon>
    </lineage>
</organism>
<dbReference type="PROSITE" id="PS50249">
    <property type="entry name" value="MPN"/>
    <property type="match status" value="1"/>
</dbReference>
<evidence type="ECO:0000259" key="2">
    <source>
        <dbReference type="PROSITE" id="PS50249"/>
    </source>
</evidence>
<dbReference type="KEGG" id="atr:18423088"/>
<evidence type="ECO:0000313" key="3">
    <source>
        <dbReference type="EMBL" id="ERM95163.1"/>
    </source>
</evidence>
<protein>
    <recommendedName>
        <fullName evidence="2">MPN domain-containing protein</fullName>
    </recommendedName>
</protein>